<keyword evidence="20" id="KW-1185">Reference proteome</keyword>
<dbReference type="Pfam" id="PF17755">
    <property type="entry name" value="UvrA_DNA-bind"/>
    <property type="match status" value="1"/>
</dbReference>
<evidence type="ECO:0000256" key="14">
    <source>
        <dbReference type="ARBA" id="ARBA00038000"/>
    </source>
</evidence>
<gene>
    <name evidence="19" type="ORF">OP10G_0858</name>
</gene>
<evidence type="ECO:0000256" key="6">
    <source>
        <dbReference type="ARBA" id="ARBA00022763"/>
    </source>
</evidence>
<dbReference type="CDD" id="cd03270">
    <property type="entry name" value="ABC_UvrA_I"/>
    <property type="match status" value="1"/>
</dbReference>
<keyword evidence="4" id="KW-0677">Repeat</keyword>
<dbReference type="GO" id="GO:0005524">
    <property type="term" value="F:ATP binding"/>
    <property type="evidence" value="ECO:0007669"/>
    <property type="project" value="UniProtKB-KW"/>
</dbReference>
<comment type="subcellular location">
    <subcellularLocation>
        <location evidence="1">Cytoplasm</location>
    </subcellularLocation>
</comment>
<keyword evidence="6" id="KW-0227">DNA damage</keyword>
<dbReference type="Gene3D" id="1.10.8.280">
    <property type="entry name" value="ABC transporter ATPase domain-like"/>
    <property type="match status" value="1"/>
</dbReference>
<keyword evidence="11" id="KW-0267">Excision nuclease</keyword>
<dbReference type="HOGENOM" id="CLU_001370_2_1_0"/>
<dbReference type="Pfam" id="PF17760">
    <property type="entry name" value="UvrA_inter"/>
    <property type="match status" value="1"/>
</dbReference>
<dbReference type="OrthoDB" id="9809851at2"/>
<dbReference type="Proteomes" id="UP000027982">
    <property type="component" value="Chromosome"/>
</dbReference>
<evidence type="ECO:0000259" key="18">
    <source>
        <dbReference type="Pfam" id="PF17760"/>
    </source>
</evidence>
<evidence type="ECO:0000256" key="12">
    <source>
        <dbReference type="ARBA" id="ARBA00023125"/>
    </source>
</evidence>
<keyword evidence="12" id="KW-0238">DNA-binding</keyword>
<dbReference type="Gene3D" id="3.40.50.300">
    <property type="entry name" value="P-loop containing nucleotide triphosphate hydrolases"/>
    <property type="match status" value="1"/>
</dbReference>
<evidence type="ECO:0000256" key="7">
    <source>
        <dbReference type="ARBA" id="ARBA00022769"/>
    </source>
</evidence>
<keyword evidence="13" id="KW-0234">DNA repair</keyword>
<keyword evidence="2" id="KW-0963">Cytoplasm</keyword>
<evidence type="ECO:0000256" key="9">
    <source>
        <dbReference type="ARBA" id="ARBA00022833"/>
    </source>
</evidence>
<evidence type="ECO:0000256" key="8">
    <source>
        <dbReference type="ARBA" id="ARBA00022771"/>
    </source>
</evidence>
<dbReference type="InterPro" id="IPR017871">
    <property type="entry name" value="ABC_transporter-like_CS"/>
</dbReference>
<dbReference type="SUPFAM" id="SSF52540">
    <property type="entry name" value="P-loop containing nucleoside triphosphate hydrolases"/>
    <property type="match status" value="1"/>
</dbReference>
<dbReference type="PROSITE" id="PS00211">
    <property type="entry name" value="ABC_TRANSPORTER_1"/>
    <property type="match status" value="1"/>
</dbReference>
<proteinExistence type="inferred from homology"/>
<evidence type="ECO:0000313" key="19">
    <source>
        <dbReference type="EMBL" id="AIE84226.1"/>
    </source>
</evidence>
<dbReference type="GO" id="GO:0008270">
    <property type="term" value="F:zinc ion binding"/>
    <property type="evidence" value="ECO:0007669"/>
    <property type="project" value="UniProtKB-KW"/>
</dbReference>
<dbReference type="GO" id="GO:0016887">
    <property type="term" value="F:ATP hydrolysis activity"/>
    <property type="evidence" value="ECO:0007669"/>
    <property type="project" value="InterPro"/>
</dbReference>
<dbReference type="InterPro" id="IPR041552">
    <property type="entry name" value="UvrA_DNA-bd"/>
</dbReference>
<keyword evidence="7" id="KW-0228">DNA excision</keyword>
<dbReference type="GO" id="GO:0009380">
    <property type="term" value="C:excinuclease repair complex"/>
    <property type="evidence" value="ECO:0007669"/>
    <property type="project" value="InterPro"/>
</dbReference>
<keyword evidence="10" id="KW-0067">ATP-binding</keyword>
<evidence type="ECO:0000256" key="4">
    <source>
        <dbReference type="ARBA" id="ARBA00022737"/>
    </source>
</evidence>
<feature type="domain" description="UvrA interaction" evidence="18">
    <location>
        <begin position="137"/>
        <end position="241"/>
    </location>
</feature>
<evidence type="ECO:0000256" key="5">
    <source>
        <dbReference type="ARBA" id="ARBA00022741"/>
    </source>
</evidence>
<evidence type="ECO:0000256" key="2">
    <source>
        <dbReference type="ARBA" id="ARBA00022490"/>
    </source>
</evidence>
<evidence type="ECO:0000256" key="15">
    <source>
        <dbReference type="ARBA" id="ARBA00039316"/>
    </source>
</evidence>
<organism evidence="19 20">
    <name type="scientific">Fimbriimonas ginsengisoli Gsoil 348</name>
    <dbReference type="NCBI Taxonomy" id="661478"/>
    <lineage>
        <taxon>Bacteria</taxon>
        <taxon>Bacillati</taxon>
        <taxon>Armatimonadota</taxon>
        <taxon>Fimbriimonadia</taxon>
        <taxon>Fimbriimonadales</taxon>
        <taxon>Fimbriimonadaceae</taxon>
        <taxon>Fimbriimonas</taxon>
    </lineage>
</organism>
<evidence type="ECO:0000256" key="13">
    <source>
        <dbReference type="ARBA" id="ARBA00023204"/>
    </source>
</evidence>
<dbReference type="STRING" id="661478.OP10G_0858"/>
<dbReference type="AlphaFoldDB" id="A0A068NL71"/>
<dbReference type="InterPro" id="IPR013815">
    <property type="entry name" value="ATP_grasp_subdomain_1"/>
</dbReference>
<evidence type="ECO:0000313" key="20">
    <source>
        <dbReference type="Proteomes" id="UP000027982"/>
    </source>
</evidence>
<keyword evidence="5" id="KW-0547">Nucleotide-binding</keyword>
<keyword evidence="9" id="KW-0862">Zinc</keyword>
<evidence type="ECO:0000259" key="17">
    <source>
        <dbReference type="Pfam" id="PF17755"/>
    </source>
</evidence>
<keyword evidence="8" id="KW-0863">Zinc-finger</keyword>
<accession>A0A068NL71</accession>
<dbReference type="InterPro" id="IPR041102">
    <property type="entry name" value="UvrA_inter"/>
</dbReference>
<dbReference type="EMBL" id="CP007139">
    <property type="protein sequence ID" value="AIE84226.1"/>
    <property type="molecule type" value="Genomic_DNA"/>
</dbReference>
<evidence type="ECO:0000256" key="11">
    <source>
        <dbReference type="ARBA" id="ARBA00022881"/>
    </source>
</evidence>
<feature type="domain" description="UvrA DNA-binding" evidence="17">
    <location>
        <begin position="322"/>
        <end position="433"/>
    </location>
</feature>
<protein>
    <recommendedName>
        <fullName evidence="15">UvrABC system protein A</fullName>
    </recommendedName>
    <alternativeName>
        <fullName evidence="16">Excinuclease ABC subunit A</fullName>
    </alternativeName>
</protein>
<dbReference type="PANTHER" id="PTHR43152:SF3">
    <property type="entry name" value="UVRABC SYSTEM PROTEIN A"/>
    <property type="match status" value="1"/>
</dbReference>
<comment type="similarity">
    <text evidence="14">Belongs to the ABC transporter superfamily. UvrA family.</text>
</comment>
<dbReference type="RefSeq" id="WP_052547532.1">
    <property type="nucleotide sequence ID" value="NZ_CP007139.1"/>
</dbReference>
<dbReference type="InterPro" id="IPR004602">
    <property type="entry name" value="UvrA"/>
</dbReference>
<dbReference type="GO" id="GO:0004518">
    <property type="term" value="F:nuclease activity"/>
    <property type="evidence" value="ECO:0007669"/>
    <property type="project" value="UniProtKB-KW"/>
</dbReference>
<dbReference type="NCBIfam" id="TIGR00630">
    <property type="entry name" value="uvra"/>
    <property type="match status" value="1"/>
</dbReference>
<sequence>MAHERRGNDRIVVVGARENNLKNVTVEIPRDQLIVITGLSGSGKSSLAFDTIYAEGQRRYVESLSAYARQFLGQMDKPDVDHIDGLSPAVSIDQKSSSKNPRSTVGTVTEIYDYLRILFARVGTPYCINGHGPIERQSTDQIVDVAQSLPEGTRMQILAPVVRGRKGEFKSVLQDISKAGYVRVRVDGEMYEVTDEIPMDRYKQHTIEVIVDRIVVKEGIERRLSDSIEAALKMGSGLVTLSLDFKEGAEIPARVVQLLEQQAESDAASDSGSAVDILFSEAYSCPVCGYSLPELEPRLFSFNSPFGACPECTGLGTKTEFDPELITPDDSKPLRDGAILPFVYKSGEVKDWWPEMLDAVGKAVGFDAKLQVREIPPEGMHAVWYGLEEPITVVMKYSRTERSFKTEWKGVLASLRKRYDETESEWVKGDLEQYMATKPCPVCHGKRLKPEALSVKVAGRDMSEVTSMAIEDALGYFQGMAAQLSTRQLAIGERAVKEVLERLRFLQDVGLGYLTLDRNARTLAGGEAQRIRLATQIGSGLMGCLYILDEPSIGLHQRDNRKLIETLKRLRDIGNTVLVVEHDEETMLEADHILELGPGAGEHGGHIVAEGTVAEFLKSDALTAQYLNGTREIEIPKERRAPKTPSPV</sequence>
<reference evidence="19 20" key="1">
    <citation type="journal article" date="2014" name="PLoS ONE">
        <title>The first complete genome sequence of the class fimbriimonadia in the phylum armatimonadetes.</title>
        <authorList>
            <person name="Hu Z.Y."/>
            <person name="Wang Y.Z."/>
            <person name="Im W.T."/>
            <person name="Wang S.Y."/>
            <person name="Zhao G.P."/>
            <person name="Zheng H.J."/>
            <person name="Quan Z.X."/>
        </authorList>
    </citation>
    <scope>NUCLEOTIDE SEQUENCE [LARGE SCALE GENOMIC DNA]</scope>
    <source>
        <strain evidence="19">Gsoil 348</strain>
    </source>
</reference>
<dbReference type="GO" id="GO:0006289">
    <property type="term" value="P:nucleotide-excision repair"/>
    <property type="evidence" value="ECO:0007669"/>
    <property type="project" value="InterPro"/>
</dbReference>
<evidence type="ECO:0000256" key="10">
    <source>
        <dbReference type="ARBA" id="ARBA00022840"/>
    </source>
</evidence>
<dbReference type="Gene3D" id="3.30.1490.20">
    <property type="entry name" value="ATP-grasp fold, A domain"/>
    <property type="match status" value="1"/>
</dbReference>
<evidence type="ECO:0000256" key="3">
    <source>
        <dbReference type="ARBA" id="ARBA00022723"/>
    </source>
</evidence>
<dbReference type="eggNOG" id="COG0178">
    <property type="taxonomic scope" value="Bacteria"/>
</dbReference>
<keyword evidence="3" id="KW-0479">Metal-binding</keyword>
<evidence type="ECO:0000256" key="16">
    <source>
        <dbReference type="ARBA" id="ARBA00042156"/>
    </source>
</evidence>
<dbReference type="GO" id="GO:0005737">
    <property type="term" value="C:cytoplasm"/>
    <property type="evidence" value="ECO:0007669"/>
    <property type="project" value="UniProtKB-SubCell"/>
</dbReference>
<dbReference type="PANTHER" id="PTHR43152">
    <property type="entry name" value="UVRABC SYSTEM PROTEIN A"/>
    <property type="match status" value="1"/>
</dbReference>
<dbReference type="KEGG" id="fgi:OP10G_0858"/>
<dbReference type="InterPro" id="IPR027417">
    <property type="entry name" value="P-loop_NTPase"/>
</dbReference>
<dbReference type="Gene3D" id="1.20.1580.10">
    <property type="entry name" value="ABC transporter ATPase like domain"/>
    <property type="match status" value="1"/>
</dbReference>
<dbReference type="GO" id="GO:0003677">
    <property type="term" value="F:DNA binding"/>
    <property type="evidence" value="ECO:0007669"/>
    <property type="project" value="UniProtKB-KW"/>
</dbReference>
<evidence type="ECO:0000256" key="1">
    <source>
        <dbReference type="ARBA" id="ARBA00004496"/>
    </source>
</evidence>
<name>A0A068NL71_FIMGI</name>